<dbReference type="GO" id="GO:0006012">
    <property type="term" value="P:galactose metabolic process"/>
    <property type="evidence" value="ECO:0007669"/>
    <property type="project" value="Ensembl"/>
</dbReference>
<dbReference type="EC" id="2.4.1.-" evidence="20"/>
<keyword evidence="5 20" id="KW-0328">Glycosyltransferase</keyword>
<keyword evidence="9 20" id="KW-0735">Signal-anchor</keyword>
<dbReference type="GO" id="GO:0003945">
    <property type="term" value="F:N-acetyllactosamine synthase activity"/>
    <property type="evidence" value="ECO:0007669"/>
    <property type="project" value="UniProtKB-EC"/>
</dbReference>
<comment type="catalytic activity">
    <reaction evidence="18">
        <text>a beta-D-glucosylceramide + UDP-alpha-D-galactose = a beta-D-galactosyl-(1-&gt;4)-beta-D-glucosyl-(1&lt;-&gt;1)-ceramide + UDP + H(+)</text>
        <dbReference type="Rhea" id="RHEA:62552"/>
        <dbReference type="ChEBI" id="CHEBI:15378"/>
        <dbReference type="ChEBI" id="CHEBI:58223"/>
        <dbReference type="ChEBI" id="CHEBI:66914"/>
        <dbReference type="ChEBI" id="CHEBI:79208"/>
        <dbReference type="ChEBI" id="CHEBI:83264"/>
    </reaction>
    <physiologicalReaction direction="left-to-right" evidence="18">
        <dbReference type="Rhea" id="RHEA:62553"/>
    </physiologicalReaction>
</comment>
<evidence type="ECO:0000313" key="24">
    <source>
        <dbReference type="Ensembl" id="ENSCAFP00845027858.1"/>
    </source>
</evidence>
<evidence type="ECO:0000256" key="14">
    <source>
        <dbReference type="ARBA" id="ARBA00023180"/>
    </source>
</evidence>
<evidence type="ECO:0000256" key="10">
    <source>
        <dbReference type="ARBA" id="ARBA00022989"/>
    </source>
</evidence>
<organism evidence="24 25">
    <name type="scientific">Canis lupus familiaris</name>
    <name type="common">Dog</name>
    <name type="synonym">Canis familiaris</name>
    <dbReference type="NCBI Taxonomy" id="9615"/>
    <lineage>
        <taxon>Eukaryota</taxon>
        <taxon>Metazoa</taxon>
        <taxon>Chordata</taxon>
        <taxon>Craniata</taxon>
        <taxon>Vertebrata</taxon>
        <taxon>Euteleostomi</taxon>
        <taxon>Mammalia</taxon>
        <taxon>Eutheria</taxon>
        <taxon>Laurasiatheria</taxon>
        <taxon>Carnivora</taxon>
        <taxon>Caniformia</taxon>
        <taxon>Canidae</taxon>
        <taxon>Canis</taxon>
    </lineage>
</organism>
<dbReference type="GO" id="GO:0006629">
    <property type="term" value="P:lipid metabolic process"/>
    <property type="evidence" value="ECO:0007669"/>
    <property type="project" value="Ensembl"/>
</dbReference>
<comment type="cofactor">
    <cofactor evidence="1 20">
        <name>Mn(2+)</name>
        <dbReference type="ChEBI" id="CHEBI:29035"/>
    </cofactor>
</comment>
<dbReference type="GO" id="GO:0032991">
    <property type="term" value="C:protein-containing complex"/>
    <property type="evidence" value="ECO:0007669"/>
    <property type="project" value="Ensembl"/>
</dbReference>
<dbReference type="GO" id="GO:0043065">
    <property type="term" value="P:positive regulation of apoptotic process"/>
    <property type="evidence" value="ECO:0007669"/>
    <property type="project" value="Ensembl"/>
</dbReference>
<dbReference type="GO" id="GO:0045136">
    <property type="term" value="P:development of secondary sexual characteristics"/>
    <property type="evidence" value="ECO:0007669"/>
    <property type="project" value="Ensembl"/>
</dbReference>
<evidence type="ECO:0000256" key="17">
    <source>
        <dbReference type="ARBA" id="ARBA00048016"/>
    </source>
</evidence>
<dbReference type="GO" id="GO:0007341">
    <property type="term" value="P:penetration of zona pellucida"/>
    <property type="evidence" value="ECO:0007669"/>
    <property type="project" value="Ensembl"/>
</dbReference>
<comment type="catalytic activity">
    <reaction evidence="19">
        <text>N-acetyl-D-glucosamine + UDP-alpha-D-galactose = beta-D-galactosyl-(1-&gt;4)-N-acetyl-D-glucosamine + UDP + H(+)</text>
        <dbReference type="Rhea" id="RHEA:17745"/>
        <dbReference type="ChEBI" id="CHEBI:15378"/>
        <dbReference type="ChEBI" id="CHEBI:58223"/>
        <dbReference type="ChEBI" id="CHEBI:60152"/>
        <dbReference type="ChEBI" id="CHEBI:66914"/>
        <dbReference type="ChEBI" id="CHEBI:506227"/>
        <dbReference type="EC" id="2.4.1.90"/>
    </reaction>
    <physiologicalReaction direction="left-to-right" evidence="19">
        <dbReference type="Rhea" id="RHEA:17746"/>
    </physiologicalReaction>
</comment>
<keyword evidence="12 20" id="KW-0472">Membrane</keyword>
<comment type="catalytic activity">
    <reaction evidence="16">
        <text>an N-acetyl-beta-D-glucosaminyl derivative + UDP-alpha-D-galactose = a beta-D-galactosyl-(1-&gt;4)-N-acetyl-beta-D-glucosaminyl derivative + UDP + H(+)</text>
        <dbReference type="Rhea" id="RHEA:22932"/>
        <dbReference type="ChEBI" id="CHEBI:15378"/>
        <dbReference type="ChEBI" id="CHEBI:58223"/>
        <dbReference type="ChEBI" id="CHEBI:61631"/>
        <dbReference type="ChEBI" id="CHEBI:66914"/>
        <dbReference type="ChEBI" id="CHEBI:133507"/>
        <dbReference type="EC" id="2.4.1.38"/>
    </reaction>
    <physiologicalReaction direction="left-to-right" evidence="16">
        <dbReference type="Rhea" id="RHEA:22933"/>
    </physiologicalReaction>
</comment>
<keyword evidence="14 20" id="KW-0325">Glycoprotein</keyword>
<sequence length="432" mass="48207">MRFREPLLGGSAAMPGASLQRACRLLVAVCALHLGATLVYYLAGRDLSRLPQLVGVPTPLQGGSNGAAAIEQPSGELRPRGAPPLPPLDASSELRSGRDSSPGEDSGPRPGSASNLTSAPVPATTAPPLPACPEESPLLVGPMVIEFNMPVDLKLVEKQNPEVKVGGRYTPKNCISPHKVAIIIPFRNRQEHLKYWLYYLHPILQRQQLDYGIYVINQAGETMFNRAKLLNIGFQEALKDYDYNCFVFSDVDLIPMNDHNAYRCFSQPRHISVAMDKFGFSLPYVQYFGGVSALSKEQFLTINGFPNNYWGWGGEDDDIYNRLVFKGMSVSRPNAMVGKCRMIRHSRDKKNEPNPQRFDRIAHTKETIHSLKSQWCAVCICQSLRVCYMIICVSVYIFHICMCVSLHSGLCSYLCCMLRGRRGEDLYHALYL</sequence>
<dbReference type="InterPro" id="IPR027995">
    <property type="entry name" value="Galactosyl_T_N"/>
</dbReference>
<gene>
    <name evidence="24" type="primary">B4GALT1</name>
</gene>
<comment type="similarity">
    <text evidence="4 20">Belongs to the glycosyltransferase 7 family.</text>
</comment>
<comment type="pathway">
    <text evidence="3 20">Protein modification; protein glycosylation.</text>
</comment>
<dbReference type="GO" id="GO:0032580">
    <property type="term" value="C:Golgi cisterna membrane"/>
    <property type="evidence" value="ECO:0007669"/>
    <property type="project" value="UniProtKB-UniRule"/>
</dbReference>
<dbReference type="GO" id="GO:0005989">
    <property type="term" value="P:lactose biosynthetic process"/>
    <property type="evidence" value="ECO:0007669"/>
    <property type="project" value="Ensembl"/>
</dbReference>
<feature type="domain" description="Galactosyltransferase C-terminal" evidence="22">
    <location>
        <begin position="269"/>
        <end position="345"/>
    </location>
</feature>
<dbReference type="GO" id="GO:0060055">
    <property type="term" value="P:angiogenesis involved in wound healing"/>
    <property type="evidence" value="ECO:0007669"/>
    <property type="project" value="Ensembl"/>
</dbReference>
<evidence type="ECO:0000259" key="23">
    <source>
        <dbReference type="Pfam" id="PF13733"/>
    </source>
</evidence>
<comment type="subcellular location">
    <subcellularLocation>
        <location evidence="2 20">Golgi apparatus membrane</location>
        <topology evidence="2 20">Single-pass type II membrane protein</topology>
    </subcellularLocation>
</comment>
<dbReference type="GO" id="GO:0007339">
    <property type="term" value="P:binding of sperm to zona pellucida"/>
    <property type="evidence" value="ECO:0007669"/>
    <property type="project" value="Ensembl"/>
</dbReference>
<dbReference type="GO" id="GO:0030145">
    <property type="term" value="F:manganese ion binding"/>
    <property type="evidence" value="ECO:0007669"/>
    <property type="project" value="Ensembl"/>
</dbReference>
<dbReference type="GO" id="GO:0009897">
    <property type="term" value="C:external side of plasma membrane"/>
    <property type="evidence" value="ECO:0007669"/>
    <property type="project" value="Ensembl"/>
</dbReference>
<dbReference type="Pfam" id="PF02709">
    <property type="entry name" value="Glyco_transf_7C"/>
    <property type="match status" value="1"/>
</dbReference>
<feature type="domain" description="Galactosyltransferase N-terminal" evidence="23">
    <location>
        <begin position="132"/>
        <end position="264"/>
    </location>
</feature>
<dbReference type="GO" id="GO:1905517">
    <property type="term" value="P:macrophage migration"/>
    <property type="evidence" value="ECO:0007669"/>
    <property type="project" value="Ensembl"/>
</dbReference>
<reference evidence="24" key="3">
    <citation type="submission" date="2025-09" db="UniProtKB">
        <authorList>
            <consortium name="Ensembl"/>
        </authorList>
    </citation>
    <scope>IDENTIFICATION</scope>
    <source>
        <strain evidence="24">Boxer</strain>
    </source>
</reference>
<dbReference type="GO" id="GO:0060046">
    <property type="term" value="P:regulation of acrosome reaction"/>
    <property type="evidence" value="ECO:0007669"/>
    <property type="project" value="Ensembl"/>
</dbReference>
<dbReference type="GO" id="GO:0050680">
    <property type="term" value="P:negative regulation of epithelial cell proliferation"/>
    <property type="evidence" value="ECO:0007669"/>
    <property type="project" value="Ensembl"/>
</dbReference>
<dbReference type="GO" id="GO:0007155">
    <property type="term" value="P:cell adhesion"/>
    <property type="evidence" value="ECO:0007669"/>
    <property type="project" value="Ensembl"/>
</dbReference>
<comment type="function">
    <text evidence="20">Responsible for the synthesis of complex-type N-linked oligosaccharides in many glycoproteins as well as the carbohydrate moieties of glycolipids.</text>
</comment>
<dbReference type="GO" id="GO:0000139">
    <property type="term" value="C:Golgi membrane"/>
    <property type="evidence" value="ECO:0007669"/>
    <property type="project" value="UniProtKB-SubCell"/>
</dbReference>
<dbReference type="Ensembl" id="ENSCAFT00845035612.1">
    <property type="protein sequence ID" value="ENSCAFP00845027858.1"/>
    <property type="gene ID" value="ENSCAFG00845020211.1"/>
</dbReference>
<keyword evidence="15 20" id="KW-0464">Manganese</keyword>
<dbReference type="AlphaFoldDB" id="A0A8I3S1K5"/>
<evidence type="ECO:0000256" key="13">
    <source>
        <dbReference type="ARBA" id="ARBA00023157"/>
    </source>
</evidence>
<dbReference type="PRINTS" id="PR02050">
    <property type="entry name" value="B14GALTRFASE"/>
</dbReference>
<feature type="transmembrane region" description="Helical" evidence="20">
    <location>
        <begin position="21"/>
        <end position="43"/>
    </location>
</feature>
<dbReference type="Reactome" id="R-CFA-2022854">
    <property type="pathway name" value="Keratan sulfate biosynthesis"/>
</dbReference>
<evidence type="ECO:0000256" key="16">
    <source>
        <dbReference type="ARBA" id="ARBA00047896"/>
    </source>
</evidence>
<evidence type="ECO:0000256" key="20">
    <source>
        <dbReference type="RuleBase" id="RU368121"/>
    </source>
</evidence>
<dbReference type="CDD" id="cd00899">
    <property type="entry name" value="b4GalT"/>
    <property type="match status" value="1"/>
</dbReference>
<evidence type="ECO:0000256" key="21">
    <source>
        <dbReference type="SAM" id="MobiDB-lite"/>
    </source>
</evidence>
<evidence type="ECO:0000256" key="11">
    <source>
        <dbReference type="ARBA" id="ARBA00023034"/>
    </source>
</evidence>
<evidence type="ECO:0000256" key="3">
    <source>
        <dbReference type="ARBA" id="ARBA00004922"/>
    </source>
</evidence>
<comment type="catalytic activity">
    <reaction evidence="17">
        <text>a neolactoside IV(3)-beta-GlcNAc-nLc4Cer + UDP-alpha-D-galactose = a neolactoside nLc6Cer + UDP + H(+)</text>
        <dbReference type="Rhea" id="RHEA:62548"/>
        <dbReference type="ChEBI" id="CHEBI:15378"/>
        <dbReference type="ChEBI" id="CHEBI:58223"/>
        <dbReference type="ChEBI" id="CHEBI:66914"/>
        <dbReference type="ChEBI" id="CHEBI:90357"/>
        <dbReference type="ChEBI" id="CHEBI:144378"/>
    </reaction>
    <physiologicalReaction direction="left-to-right" evidence="17">
        <dbReference type="Rhea" id="RHEA:62549"/>
    </physiologicalReaction>
</comment>
<keyword evidence="13" id="KW-1015">Disulfide bond</keyword>
<reference evidence="24" key="2">
    <citation type="submission" date="2025-08" db="UniProtKB">
        <authorList>
            <consortium name="Ensembl"/>
        </authorList>
    </citation>
    <scope>IDENTIFICATION</scope>
    <source>
        <strain evidence="24">Boxer</strain>
    </source>
</reference>
<evidence type="ECO:0000256" key="15">
    <source>
        <dbReference type="ARBA" id="ARBA00023211"/>
    </source>
</evidence>
<evidence type="ECO:0000313" key="25">
    <source>
        <dbReference type="Proteomes" id="UP000805418"/>
    </source>
</evidence>
<evidence type="ECO:0000256" key="4">
    <source>
        <dbReference type="ARBA" id="ARBA00005735"/>
    </source>
</evidence>
<dbReference type="Proteomes" id="UP000805418">
    <property type="component" value="Chromosome 11"/>
</dbReference>
<name>A0A8I3S1K5_CANLF</name>
<evidence type="ECO:0000256" key="19">
    <source>
        <dbReference type="ARBA" id="ARBA00049413"/>
    </source>
</evidence>
<keyword evidence="25" id="KW-1185">Reference proteome</keyword>
<dbReference type="GO" id="GO:0002526">
    <property type="term" value="P:acute inflammatory response"/>
    <property type="evidence" value="ECO:0007669"/>
    <property type="project" value="Ensembl"/>
</dbReference>
<dbReference type="GO" id="GO:0004461">
    <property type="term" value="F:lactose synthase activity"/>
    <property type="evidence" value="ECO:0007669"/>
    <property type="project" value="Ensembl"/>
</dbReference>
<keyword evidence="11 20" id="KW-0333">Golgi apparatus</keyword>
<dbReference type="InterPro" id="IPR027791">
    <property type="entry name" value="Galactosyl_T_C"/>
</dbReference>
<evidence type="ECO:0000256" key="12">
    <source>
        <dbReference type="ARBA" id="ARBA00023136"/>
    </source>
</evidence>
<feature type="region of interest" description="Disordered" evidence="21">
    <location>
        <begin position="59"/>
        <end position="132"/>
    </location>
</feature>
<dbReference type="GO" id="GO:0002064">
    <property type="term" value="P:epithelial cell development"/>
    <property type="evidence" value="ECO:0007669"/>
    <property type="project" value="Ensembl"/>
</dbReference>
<dbReference type="OrthoDB" id="10016069at2759"/>
<evidence type="ECO:0000256" key="8">
    <source>
        <dbReference type="ARBA" id="ARBA00022723"/>
    </source>
</evidence>
<evidence type="ECO:0000256" key="2">
    <source>
        <dbReference type="ARBA" id="ARBA00004323"/>
    </source>
</evidence>
<evidence type="ECO:0000256" key="6">
    <source>
        <dbReference type="ARBA" id="ARBA00022679"/>
    </source>
</evidence>
<dbReference type="Pfam" id="PF13733">
    <property type="entry name" value="Glyco_transf_7N"/>
    <property type="match status" value="1"/>
</dbReference>
<dbReference type="PANTHER" id="PTHR19300:SF5">
    <property type="entry name" value="BETA-1,4-GALACTOSYLTRANSFERASE 1"/>
    <property type="match status" value="1"/>
</dbReference>
<dbReference type="GO" id="GO:0000138">
    <property type="term" value="C:Golgi trans cisterna"/>
    <property type="evidence" value="ECO:0007669"/>
    <property type="project" value="Ensembl"/>
</dbReference>
<dbReference type="GO" id="GO:0006487">
    <property type="term" value="P:protein N-linked glycosylation"/>
    <property type="evidence" value="ECO:0000318"/>
    <property type="project" value="GO_Central"/>
</dbReference>
<keyword evidence="8 20" id="KW-0479">Metal-binding</keyword>
<dbReference type="FunFam" id="3.90.550.10:FF:000028">
    <property type="entry name" value="beta-1,4-galactosyltransferase 1"/>
    <property type="match status" value="1"/>
</dbReference>
<dbReference type="SUPFAM" id="SSF53448">
    <property type="entry name" value="Nucleotide-diphospho-sugar transferases"/>
    <property type="match status" value="1"/>
</dbReference>
<dbReference type="Reactome" id="R-CFA-2534343">
    <property type="pathway name" value="Interaction With Cumulus Cells And The Zona Pellucida"/>
</dbReference>
<dbReference type="UniPathway" id="UPA00378"/>
<dbReference type="GO" id="GO:0061755">
    <property type="term" value="P:positive regulation of circulating fibrinogen levels"/>
    <property type="evidence" value="ECO:0007669"/>
    <property type="project" value="Ensembl"/>
</dbReference>
<dbReference type="GO" id="GO:0060054">
    <property type="term" value="P:positive regulation of epithelial cell proliferation involved in wound healing"/>
    <property type="evidence" value="ECO:0007669"/>
    <property type="project" value="Ensembl"/>
</dbReference>
<dbReference type="GO" id="GO:0003831">
    <property type="term" value="F:beta-N-acetylglucosaminylglycopeptide beta-1,4-galactosyltransferase activity"/>
    <property type="evidence" value="ECO:0000318"/>
    <property type="project" value="GO_Central"/>
</dbReference>
<dbReference type="PANTHER" id="PTHR19300">
    <property type="entry name" value="BETA-1,4-GALACTOSYLTRANSFERASE"/>
    <property type="match status" value="1"/>
</dbReference>
<accession>A0A8I3S1K5</accession>
<dbReference type="GO" id="GO:0016323">
    <property type="term" value="C:basolateral plasma membrane"/>
    <property type="evidence" value="ECO:0007669"/>
    <property type="project" value="Ensembl"/>
</dbReference>
<protein>
    <recommendedName>
        <fullName evidence="20">Beta-1,4-galactosyltransferase</fullName>
        <shortName evidence="20">Beta-1,4-GalTase</shortName>
        <ecNumber evidence="20">2.4.1.-</ecNumber>
    </recommendedName>
</protein>
<dbReference type="GeneTree" id="ENSGT00940000155244"/>
<dbReference type="GO" id="GO:0005794">
    <property type="term" value="C:Golgi apparatus"/>
    <property type="evidence" value="ECO:0000318"/>
    <property type="project" value="GO_Central"/>
</dbReference>
<keyword evidence="6 20" id="KW-0808">Transferase</keyword>
<dbReference type="GO" id="GO:0031526">
    <property type="term" value="C:brush border membrane"/>
    <property type="evidence" value="ECO:0007669"/>
    <property type="project" value="Ensembl"/>
</dbReference>
<evidence type="ECO:0000256" key="7">
    <source>
        <dbReference type="ARBA" id="ARBA00022692"/>
    </source>
</evidence>
<evidence type="ECO:0000256" key="9">
    <source>
        <dbReference type="ARBA" id="ARBA00022968"/>
    </source>
</evidence>
<dbReference type="GO" id="GO:0050673">
    <property type="term" value="P:epithelial cell proliferation"/>
    <property type="evidence" value="ECO:0007669"/>
    <property type="project" value="Ensembl"/>
</dbReference>
<dbReference type="Gene3D" id="3.90.550.10">
    <property type="entry name" value="Spore Coat Polysaccharide Biosynthesis Protein SpsA, Chain A"/>
    <property type="match status" value="1"/>
</dbReference>
<evidence type="ECO:0000256" key="1">
    <source>
        <dbReference type="ARBA" id="ARBA00001936"/>
    </source>
</evidence>
<keyword evidence="10 20" id="KW-1133">Transmembrane helix</keyword>
<keyword evidence="7 20" id="KW-0812">Transmembrane</keyword>
<proteinExistence type="inferred from homology"/>
<dbReference type="FunCoup" id="A0A8I3S1K5">
    <property type="interactions" value="617"/>
</dbReference>
<dbReference type="InterPro" id="IPR003859">
    <property type="entry name" value="Galactosyl_T"/>
</dbReference>
<dbReference type="Reactome" id="R-CFA-6798695">
    <property type="pathway name" value="Neutrophil degranulation"/>
</dbReference>
<dbReference type="InterPro" id="IPR029044">
    <property type="entry name" value="Nucleotide-diphossugar_trans"/>
</dbReference>
<dbReference type="GO" id="GO:0030198">
    <property type="term" value="P:extracellular matrix organization"/>
    <property type="evidence" value="ECO:0007669"/>
    <property type="project" value="Ensembl"/>
</dbReference>
<dbReference type="GO" id="GO:0030057">
    <property type="term" value="C:desmosome"/>
    <property type="evidence" value="ECO:0007669"/>
    <property type="project" value="Ensembl"/>
</dbReference>
<evidence type="ECO:0000256" key="5">
    <source>
        <dbReference type="ARBA" id="ARBA00022676"/>
    </source>
</evidence>
<reference evidence="24" key="1">
    <citation type="submission" date="2020-03" db="EMBL/GenBank/DDBJ databases">
        <title>Long-read based genome assembly of a Labrador retriever dog.</title>
        <authorList>
            <person name="Eory L."/>
            <person name="Zhang W."/>
            <person name="Schoenebeck J."/>
        </authorList>
    </citation>
    <scope>NUCLEOTIDE SEQUENCE [LARGE SCALE GENOMIC DNA]</scope>
    <source>
        <strain evidence="24">Labrador retriever</strain>
    </source>
</reference>
<evidence type="ECO:0000259" key="22">
    <source>
        <dbReference type="Pfam" id="PF02709"/>
    </source>
</evidence>
<dbReference type="Reactome" id="R-CFA-975577">
    <property type="pathway name" value="N-Glycan antennae elongation"/>
</dbReference>
<evidence type="ECO:0000256" key="18">
    <source>
        <dbReference type="ARBA" id="ARBA00048852"/>
    </source>
</evidence>
<dbReference type="Reactome" id="R-CFA-5653890">
    <property type="pathway name" value="Lactose synthesis"/>
</dbReference>